<protein>
    <submittedName>
        <fullName evidence="2">DUF4277 domain-containing protein</fullName>
    </submittedName>
</protein>
<dbReference type="InterPro" id="IPR025457">
    <property type="entry name" value="DUF4277"/>
</dbReference>
<proteinExistence type="predicted"/>
<dbReference type="AlphaFoldDB" id="A0A977KV32"/>
<sequence>MENLNIKDLDHLGLVAGIIDEMGLVEIINEEVGTHPQKKLSVGTIVKAMILNCLGCVTGQCEVLGKSTSLLGFQPPTPFKPLQDL</sequence>
<dbReference type="Proteomes" id="UP001065613">
    <property type="component" value="Chromosome"/>
</dbReference>
<dbReference type="KEGG" id="wna:KA717_33960"/>
<dbReference type="Pfam" id="PF14104">
    <property type="entry name" value="DUF4277"/>
    <property type="match status" value="1"/>
</dbReference>
<dbReference type="EMBL" id="CP073041">
    <property type="protein sequence ID" value="UXE60496.1"/>
    <property type="molecule type" value="Genomic_DNA"/>
</dbReference>
<accession>A0A977KV32</accession>
<reference evidence="2" key="1">
    <citation type="submission" date="2021-04" db="EMBL/GenBank/DDBJ databases">
        <title>Genome sequence of Woronichinia naegeliana from Washington state freshwater lake bloom.</title>
        <authorList>
            <person name="Dreher T.W."/>
        </authorList>
    </citation>
    <scope>NUCLEOTIDE SEQUENCE</scope>
    <source>
        <strain evidence="2">WA131</strain>
    </source>
</reference>
<name>A0A977KV32_9CYAN</name>
<evidence type="ECO:0000259" key="1">
    <source>
        <dbReference type="Pfam" id="PF14104"/>
    </source>
</evidence>
<organism evidence="2">
    <name type="scientific">Woronichinia naegeliana WA131</name>
    <dbReference type="NCBI Taxonomy" id="2824559"/>
    <lineage>
        <taxon>Bacteria</taxon>
        <taxon>Bacillati</taxon>
        <taxon>Cyanobacteriota</taxon>
        <taxon>Cyanophyceae</taxon>
        <taxon>Synechococcales</taxon>
        <taxon>Coelosphaeriaceae</taxon>
        <taxon>Woronichinia</taxon>
    </lineage>
</organism>
<gene>
    <name evidence="2" type="ORF">KA717_33960</name>
</gene>
<feature type="domain" description="DUF4277" evidence="1">
    <location>
        <begin position="5"/>
        <end position="58"/>
    </location>
</feature>
<evidence type="ECO:0000313" key="2">
    <source>
        <dbReference type="EMBL" id="UXE60496.1"/>
    </source>
</evidence>